<dbReference type="GO" id="GO:0036064">
    <property type="term" value="C:ciliary basal body"/>
    <property type="evidence" value="ECO:0007669"/>
    <property type="project" value="TreeGrafter"/>
</dbReference>
<keyword evidence="1" id="KW-0175">Coiled coil</keyword>
<dbReference type="OrthoDB" id="295355at2759"/>
<sequence>MECSYSGAGGGSGGAFGRIAARSMRVLPSNNCIGELLERIEELREEREEMRAQLEAEEEEKNSIQQDLEVLNKRLAEIDHSLARKHAFAANYDKTIEEVEAAYAKILESSQALLHVLKTETIQMSNKRVSPNRDRSGSKRFSVPNELPF</sequence>
<feature type="region of interest" description="Disordered" evidence="2">
    <location>
        <begin position="124"/>
        <end position="149"/>
    </location>
</feature>
<evidence type="ECO:0000313" key="4">
    <source>
        <dbReference type="Proteomes" id="UP000825935"/>
    </source>
</evidence>
<feature type="coiled-coil region" evidence="1">
    <location>
        <begin position="33"/>
        <end position="74"/>
    </location>
</feature>
<dbReference type="PANTHER" id="PTHR28661">
    <property type="entry name" value="SJOEGREN SYNDROME NUCLEAR AUTOANTIGEN 1"/>
    <property type="match status" value="1"/>
</dbReference>
<name>A0A8T2RPG8_CERRI</name>
<accession>A0A8T2RPG8</accession>
<evidence type="ECO:0000256" key="2">
    <source>
        <dbReference type="SAM" id="MobiDB-lite"/>
    </source>
</evidence>
<keyword evidence="4" id="KW-1185">Reference proteome</keyword>
<evidence type="ECO:0000256" key="1">
    <source>
        <dbReference type="SAM" id="Coils"/>
    </source>
</evidence>
<dbReference type="EMBL" id="CM035430">
    <property type="protein sequence ID" value="KAH7297694.1"/>
    <property type="molecule type" value="Genomic_DNA"/>
</dbReference>
<evidence type="ECO:0000313" key="3">
    <source>
        <dbReference type="EMBL" id="KAH7297694.1"/>
    </source>
</evidence>
<dbReference type="PANTHER" id="PTHR28661:SF1">
    <property type="entry name" value="MICROTUBULE NUCLEATION FACTOR SSNA1"/>
    <property type="match status" value="1"/>
</dbReference>
<comment type="caution">
    <text evidence="3">The sequence shown here is derived from an EMBL/GenBank/DDBJ whole genome shotgun (WGS) entry which is preliminary data.</text>
</comment>
<dbReference type="AlphaFoldDB" id="A0A8T2RPG8"/>
<organism evidence="3 4">
    <name type="scientific">Ceratopteris richardii</name>
    <name type="common">Triangle waterfern</name>
    <dbReference type="NCBI Taxonomy" id="49495"/>
    <lineage>
        <taxon>Eukaryota</taxon>
        <taxon>Viridiplantae</taxon>
        <taxon>Streptophyta</taxon>
        <taxon>Embryophyta</taxon>
        <taxon>Tracheophyta</taxon>
        <taxon>Polypodiopsida</taxon>
        <taxon>Polypodiidae</taxon>
        <taxon>Polypodiales</taxon>
        <taxon>Pteridineae</taxon>
        <taxon>Pteridaceae</taxon>
        <taxon>Parkerioideae</taxon>
        <taxon>Ceratopteris</taxon>
    </lineage>
</organism>
<protein>
    <submittedName>
        <fullName evidence="3">Uncharacterized protein</fullName>
    </submittedName>
</protein>
<gene>
    <name evidence="3" type="ORF">KP509_25G007300</name>
</gene>
<dbReference type="Proteomes" id="UP000825935">
    <property type="component" value="Chromosome 25"/>
</dbReference>
<dbReference type="InterPro" id="IPR033362">
    <property type="entry name" value="SSNA1_fam"/>
</dbReference>
<proteinExistence type="predicted"/>
<dbReference type="EMBL" id="CM035430">
    <property type="protein sequence ID" value="KAH7297693.1"/>
    <property type="molecule type" value="Genomic_DNA"/>
</dbReference>
<reference evidence="3" key="1">
    <citation type="submission" date="2021-08" db="EMBL/GenBank/DDBJ databases">
        <title>WGS assembly of Ceratopteris richardii.</title>
        <authorList>
            <person name="Marchant D.B."/>
            <person name="Chen G."/>
            <person name="Jenkins J."/>
            <person name="Shu S."/>
            <person name="Leebens-Mack J."/>
            <person name="Grimwood J."/>
            <person name="Schmutz J."/>
            <person name="Soltis P."/>
            <person name="Soltis D."/>
            <person name="Chen Z.-H."/>
        </authorList>
    </citation>
    <scope>NUCLEOTIDE SEQUENCE</scope>
    <source>
        <strain evidence="3">Whitten #5841</strain>
        <tissue evidence="3">Leaf</tissue>
    </source>
</reference>